<reference evidence="1" key="1">
    <citation type="submission" date="2021-11" db="EMBL/GenBank/DDBJ databases">
        <authorList>
            <person name="Denance N."/>
            <person name="Briand M."/>
            <person name="Dupas E."/>
            <person name="Durand K."/>
            <person name="Legendre B."/>
            <person name="Cunty A."/>
            <person name="Donnadieu C."/>
            <person name="Lopez Roques C."/>
            <person name="Cesbron S."/>
            <person name="Jacques M.A."/>
        </authorList>
    </citation>
    <scope>NUCLEOTIDE SEQUENCE</scope>
    <source>
        <strain evidence="1">CFBP8070</strain>
    </source>
</reference>
<dbReference type="RefSeq" id="WP_181011644.1">
    <property type="nucleotide sequence ID" value="NZ_CP136975.1"/>
</dbReference>
<evidence type="ECO:0000313" key="2">
    <source>
        <dbReference type="Proteomes" id="UP001220702"/>
    </source>
</evidence>
<protein>
    <submittedName>
        <fullName evidence="1">Uncharacterized protein</fullName>
    </submittedName>
</protein>
<dbReference type="EMBL" id="JAJKGN010000001">
    <property type="protein sequence ID" value="MDC6407688.1"/>
    <property type="molecule type" value="Genomic_DNA"/>
</dbReference>
<sequence length="78" mass="8914">MSSQSTTPIAHRPRLSSTASQRVFHGFPLVNITRGLGTSQMQAELLTIPIHDQFFAPQTTLDHQHIQDLDTRFRYRPI</sequence>
<proteinExistence type="predicted"/>
<gene>
    <name evidence="1" type="ORF">LOK82_03005</name>
</gene>
<accession>A0AAW6HUH7</accession>
<name>A0AAW6HUH7_XYLFS</name>
<dbReference type="Proteomes" id="UP001220702">
    <property type="component" value="Unassembled WGS sequence"/>
</dbReference>
<comment type="caution">
    <text evidence="1">The sequence shown here is derived from an EMBL/GenBank/DDBJ whole genome shotgun (WGS) entry which is preliminary data.</text>
</comment>
<organism evidence="1 2">
    <name type="scientific">Xylella fastidiosa subsp. multiplex</name>
    <dbReference type="NCBI Taxonomy" id="644357"/>
    <lineage>
        <taxon>Bacteria</taxon>
        <taxon>Pseudomonadati</taxon>
        <taxon>Pseudomonadota</taxon>
        <taxon>Gammaproteobacteria</taxon>
        <taxon>Lysobacterales</taxon>
        <taxon>Lysobacteraceae</taxon>
        <taxon>Xylella</taxon>
    </lineage>
</organism>
<evidence type="ECO:0000313" key="1">
    <source>
        <dbReference type="EMBL" id="MDC6407688.1"/>
    </source>
</evidence>
<dbReference type="AlphaFoldDB" id="A0AAW6HUH7"/>
<reference evidence="1" key="2">
    <citation type="journal article" date="2023" name="Commun. Biol.">
        <title>Suspicions of two bridgehead invasions of Xylella fastidiosa subsp. multiplex in France.</title>
        <authorList>
            <person name="Dupas E."/>
            <person name="Durand K."/>
            <person name="Rieux A."/>
            <person name="Briand M."/>
            <person name="Pruvost O."/>
            <person name="Cunty A."/>
            <person name="Denance N."/>
            <person name="Donnadieu C."/>
            <person name="Legendre B."/>
            <person name="Lopez-Roques C."/>
            <person name="Cesbron S."/>
            <person name="Ravigne V."/>
            <person name="Jacques M.A."/>
        </authorList>
    </citation>
    <scope>NUCLEOTIDE SEQUENCE</scope>
    <source>
        <strain evidence="1">CFBP8070</strain>
    </source>
</reference>